<protein>
    <submittedName>
        <fullName evidence="1">Uncharacterized protein</fullName>
    </submittedName>
</protein>
<dbReference type="STRING" id="1177154.Y5S_02746"/>
<dbReference type="Proteomes" id="UP000029444">
    <property type="component" value="Unassembled WGS sequence"/>
</dbReference>
<dbReference type="eggNOG" id="ENOG502ZDYS">
    <property type="taxonomic scope" value="Bacteria"/>
</dbReference>
<name>A0A095TNH6_9GAMM</name>
<proteinExistence type="predicted"/>
<dbReference type="EMBL" id="ARXV01000012">
    <property type="protein sequence ID" value="KGD63978.1"/>
    <property type="molecule type" value="Genomic_DNA"/>
</dbReference>
<dbReference type="RefSeq" id="WP_035233766.1">
    <property type="nucleotide sequence ID" value="NZ_ARXV01000012.1"/>
</dbReference>
<evidence type="ECO:0000313" key="2">
    <source>
        <dbReference type="Proteomes" id="UP000029444"/>
    </source>
</evidence>
<dbReference type="PATRIC" id="fig|1177154.3.peg.2779"/>
<sequence length="229" mass="25396">MTIPHVAFLSSETLHSKTEAFINHMQGGASKPEPKEIEAIMGIFIDEALHSFMVRAAEAAGLSASMFRVVNMTCQTISKATSLVIGRSAKKMDLEQNKAAAQYMDTIRQPGSQGEGWYVAFPVSESMALKGNNLPDLCANGEYDEARRELEEYLLDITNETIRWYFEEPMALLGFGPVLRKLASVGVETTRKASRSLIHNLVPKLDNDQLTASAQYQASMLMAFAERQR</sequence>
<comment type="caution">
    <text evidence="1">The sequence shown here is derived from an EMBL/GenBank/DDBJ whole genome shotgun (WGS) entry which is preliminary data.</text>
</comment>
<dbReference type="AlphaFoldDB" id="A0A095TNH6"/>
<keyword evidence="2" id="KW-1185">Reference proteome</keyword>
<evidence type="ECO:0000313" key="1">
    <source>
        <dbReference type="EMBL" id="KGD63978.1"/>
    </source>
</evidence>
<accession>A0A095TNH6</accession>
<organism evidence="1 2">
    <name type="scientific">Alcanivorax nanhaiticus</name>
    <dbReference type="NCBI Taxonomy" id="1177154"/>
    <lineage>
        <taxon>Bacteria</taxon>
        <taxon>Pseudomonadati</taxon>
        <taxon>Pseudomonadota</taxon>
        <taxon>Gammaproteobacteria</taxon>
        <taxon>Oceanospirillales</taxon>
        <taxon>Alcanivoracaceae</taxon>
        <taxon>Alcanivorax</taxon>
    </lineage>
</organism>
<dbReference type="OrthoDB" id="6076724at2"/>
<reference evidence="1 2" key="1">
    <citation type="submission" date="2012-09" db="EMBL/GenBank/DDBJ databases">
        <title>Genome Sequence of alkane-degrading Bacterium Alcanivorax sp. 19-m-6.</title>
        <authorList>
            <person name="Lai Q."/>
            <person name="Shao Z."/>
        </authorList>
    </citation>
    <scope>NUCLEOTIDE SEQUENCE [LARGE SCALE GENOMIC DNA]</scope>
    <source>
        <strain evidence="1 2">19-m-6</strain>
    </source>
</reference>
<gene>
    <name evidence="1" type="ORF">Y5S_02746</name>
</gene>